<dbReference type="EnsemblPlants" id="EMT04603">
    <property type="protein sequence ID" value="EMT04603"/>
    <property type="gene ID" value="F775_14110"/>
</dbReference>
<dbReference type="InterPro" id="IPR019557">
    <property type="entry name" value="AminoTfrase-like_pln_mobile"/>
</dbReference>
<evidence type="ECO:0000259" key="1">
    <source>
        <dbReference type="Pfam" id="PF10536"/>
    </source>
</evidence>
<organism evidence="2">
    <name type="scientific">Aegilops tauschii</name>
    <name type="common">Tausch's goatgrass</name>
    <name type="synonym">Aegilops squarrosa</name>
    <dbReference type="NCBI Taxonomy" id="37682"/>
    <lineage>
        <taxon>Eukaryota</taxon>
        <taxon>Viridiplantae</taxon>
        <taxon>Streptophyta</taxon>
        <taxon>Embryophyta</taxon>
        <taxon>Tracheophyta</taxon>
        <taxon>Spermatophyta</taxon>
        <taxon>Magnoliopsida</taxon>
        <taxon>Liliopsida</taxon>
        <taxon>Poales</taxon>
        <taxon>Poaceae</taxon>
        <taxon>BOP clade</taxon>
        <taxon>Pooideae</taxon>
        <taxon>Triticodae</taxon>
        <taxon>Triticeae</taxon>
        <taxon>Triticinae</taxon>
        <taxon>Aegilops</taxon>
    </lineage>
</organism>
<dbReference type="PANTHER" id="PTHR46033">
    <property type="entry name" value="PROTEIN MAIN-LIKE 2"/>
    <property type="match status" value="1"/>
</dbReference>
<dbReference type="Gene3D" id="1.25.40.10">
    <property type="entry name" value="Tetratricopeptide repeat domain"/>
    <property type="match status" value="1"/>
</dbReference>
<dbReference type="InterPro" id="IPR011990">
    <property type="entry name" value="TPR-like_helical_dom_sf"/>
</dbReference>
<proteinExistence type="predicted"/>
<dbReference type="InterPro" id="IPR002885">
    <property type="entry name" value="PPR_rpt"/>
</dbReference>
<dbReference type="Pfam" id="PF01535">
    <property type="entry name" value="PPR"/>
    <property type="match status" value="1"/>
</dbReference>
<dbReference type="NCBIfam" id="TIGR00756">
    <property type="entry name" value="PPR"/>
    <property type="match status" value="1"/>
</dbReference>
<accession>M8BCV9</accession>
<dbReference type="Pfam" id="PF10536">
    <property type="entry name" value="PMD"/>
    <property type="match status" value="1"/>
</dbReference>
<reference evidence="2" key="1">
    <citation type="submission" date="2015-06" db="UniProtKB">
        <authorList>
            <consortium name="EnsemblPlants"/>
        </authorList>
    </citation>
    <scope>IDENTIFICATION</scope>
</reference>
<dbReference type="PROSITE" id="PS51375">
    <property type="entry name" value="PPR"/>
    <property type="match status" value="1"/>
</dbReference>
<dbReference type="AlphaFoldDB" id="M8BCV9"/>
<dbReference type="GO" id="GO:0010073">
    <property type="term" value="P:meristem maintenance"/>
    <property type="evidence" value="ECO:0007669"/>
    <property type="project" value="InterPro"/>
</dbReference>
<evidence type="ECO:0000313" key="2">
    <source>
        <dbReference type="EnsemblPlants" id="EMT04603"/>
    </source>
</evidence>
<dbReference type="Pfam" id="PF13041">
    <property type="entry name" value="PPR_2"/>
    <property type="match status" value="1"/>
</dbReference>
<dbReference type="InterPro" id="IPR044824">
    <property type="entry name" value="MAIN-like"/>
</dbReference>
<name>M8BCV9_AEGTA</name>
<sequence length="1004" mass="112234">MDKFVRIYSGGELVKGPNGVEFGDLSEQGIWFKAAPTYSELIDAVYKKLGLEPATHNVRAQGRTNVGGGAHRHFIMVPIDDDMSWSNYVKAVFNGTDWNCLEVYVQTEELPSAEPVSPEPALLDSEPLDAQHQNTPPRDPELGASLFAPSMVTANAPTVHPQHSWLRRIRSARARAGIRGQVAGEEVQSGQYQCGASGTVDTTSCLLIGLYDEVHRARALAAGQHLTELNPRNREPLRFDKRYERYLRPAGLMGLANICRAGLPSIDRALVSALVDRWRPETHTFHMPCGEITITLQDVAMILGLPISGHAVIVNKTESYIELYQRYLGKAPPSDKSRPGLRVAWVRAEFNKCPEDADEETVKQHARAYILSLVGGLLFPDASGDRYTVYPFPLIADLENIGSYSWGSATLAYLYRAMCDACRRQSDQSNLTGCLLLLQFWSWERFPIGRPDMLKPKFPNVDELEDDRDRPTVGLRWVVGACTYRSAPARCYEHFTNEFDLLTDDQVVWSPYRDDRVKTLHLAPICTQDSHLWLTQAPLVFFFMVEVYTPERVMRQFGLHQECPPPFRDTSVELHWCCRGKVRSDWADKHKSFVDMWEVKEQHVIMEERPYDHANYMDYLRWYRRSTRIRLCTPRISNGHQDGASVRTATADDEDSLRASKLRYTPRAHLIHSVTDKLTILAKEAASQKGCSRGECSAFIERVTRTCVELVGELGGSSLCDIAAAVPDSTTIAAEQGSEGQRDTEDELNNSMVPDQENESGPVREKRTRFQVRDDGILLPFATVRLIVDFYGLSKNADAAVRVFRHADSICGPVSRPNLALLCSSLLRTMAKCRRGRDAMELLEEMMATRGVLPDLQTFSGLMEHLAGAGDLKGVHKLFGMVRQCELRPDGHMYAVLIRAYCKRERAALALKLFDEMRGAGVAPDAPTKALLVKSLWREGKLREAALVEERCEEMIVAGGGLPGAAPGHVWTASAADLNKVYGIYSGCFREPDAEHLAADEATG</sequence>
<protein>
    <recommendedName>
        <fullName evidence="1">Aminotransferase-like plant mobile domain-containing protein</fullName>
    </recommendedName>
</protein>
<dbReference type="PANTHER" id="PTHR46033:SF82">
    <property type="entry name" value="AMINOTRANSFERASE-LIKE PLANT MOBILE DOMAIN-CONTAINING PROTEIN"/>
    <property type="match status" value="1"/>
</dbReference>
<feature type="domain" description="Aminotransferase-like plant mobile" evidence="1">
    <location>
        <begin position="254"/>
        <end position="624"/>
    </location>
</feature>